<evidence type="ECO:0000313" key="3">
    <source>
        <dbReference type="Proteomes" id="UP000799324"/>
    </source>
</evidence>
<sequence>MSSNDTEREQEPIEGRWSLPIEPFNEEPIEEPIQIDLPRCRHVYGHRCLAEHLYSDTAWSNTCPICREVWYIMEDAESHETLDDEVADLRRLMSLWNSSNALNWALVAHLATQIRDNRYEILMNALDAATVELLLEEMDRWLEEALESRSSEDDDGDDEDGEPDAEGDALDQGGKEQYREEDLWEDDDWRG</sequence>
<feature type="compositionally biased region" description="Acidic residues" evidence="1">
    <location>
        <begin position="182"/>
        <end position="191"/>
    </location>
</feature>
<protein>
    <submittedName>
        <fullName evidence="2">Uncharacterized protein</fullName>
    </submittedName>
</protein>
<proteinExistence type="predicted"/>
<dbReference type="OrthoDB" id="5600418at2759"/>
<dbReference type="Gene3D" id="3.30.40.10">
    <property type="entry name" value="Zinc/RING finger domain, C3HC4 (zinc finger)"/>
    <property type="match status" value="1"/>
</dbReference>
<dbReference type="Proteomes" id="UP000799324">
    <property type="component" value="Unassembled WGS sequence"/>
</dbReference>
<dbReference type="AlphaFoldDB" id="A0A6A6TH43"/>
<organism evidence="2 3">
    <name type="scientific">Lophiostoma macrostomum CBS 122681</name>
    <dbReference type="NCBI Taxonomy" id="1314788"/>
    <lineage>
        <taxon>Eukaryota</taxon>
        <taxon>Fungi</taxon>
        <taxon>Dikarya</taxon>
        <taxon>Ascomycota</taxon>
        <taxon>Pezizomycotina</taxon>
        <taxon>Dothideomycetes</taxon>
        <taxon>Pleosporomycetidae</taxon>
        <taxon>Pleosporales</taxon>
        <taxon>Lophiostomataceae</taxon>
        <taxon>Lophiostoma</taxon>
    </lineage>
</organism>
<dbReference type="InterPro" id="IPR013083">
    <property type="entry name" value="Znf_RING/FYVE/PHD"/>
</dbReference>
<accession>A0A6A6TH43</accession>
<dbReference type="EMBL" id="MU004314">
    <property type="protein sequence ID" value="KAF2658547.1"/>
    <property type="molecule type" value="Genomic_DNA"/>
</dbReference>
<feature type="compositionally biased region" description="Acidic residues" evidence="1">
    <location>
        <begin position="152"/>
        <end position="169"/>
    </location>
</feature>
<dbReference type="SUPFAM" id="SSF57850">
    <property type="entry name" value="RING/U-box"/>
    <property type="match status" value="1"/>
</dbReference>
<feature type="region of interest" description="Disordered" evidence="1">
    <location>
        <begin position="145"/>
        <end position="191"/>
    </location>
</feature>
<reference evidence="2" key="1">
    <citation type="journal article" date="2020" name="Stud. Mycol.">
        <title>101 Dothideomycetes genomes: a test case for predicting lifestyles and emergence of pathogens.</title>
        <authorList>
            <person name="Haridas S."/>
            <person name="Albert R."/>
            <person name="Binder M."/>
            <person name="Bloem J."/>
            <person name="Labutti K."/>
            <person name="Salamov A."/>
            <person name="Andreopoulos B."/>
            <person name="Baker S."/>
            <person name="Barry K."/>
            <person name="Bills G."/>
            <person name="Bluhm B."/>
            <person name="Cannon C."/>
            <person name="Castanera R."/>
            <person name="Culley D."/>
            <person name="Daum C."/>
            <person name="Ezra D."/>
            <person name="Gonzalez J."/>
            <person name="Henrissat B."/>
            <person name="Kuo A."/>
            <person name="Liang C."/>
            <person name="Lipzen A."/>
            <person name="Lutzoni F."/>
            <person name="Magnuson J."/>
            <person name="Mondo S."/>
            <person name="Nolan M."/>
            <person name="Ohm R."/>
            <person name="Pangilinan J."/>
            <person name="Park H.-J."/>
            <person name="Ramirez L."/>
            <person name="Alfaro M."/>
            <person name="Sun H."/>
            <person name="Tritt A."/>
            <person name="Yoshinaga Y."/>
            <person name="Zwiers L.-H."/>
            <person name="Turgeon B."/>
            <person name="Goodwin S."/>
            <person name="Spatafora J."/>
            <person name="Crous P."/>
            <person name="Grigoriev I."/>
        </authorList>
    </citation>
    <scope>NUCLEOTIDE SEQUENCE</scope>
    <source>
        <strain evidence="2">CBS 122681</strain>
    </source>
</reference>
<keyword evidence="3" id="KW-1185">Reference proteome</keyword>
<evidence type="ECO:0000313" key="2">
    <source>
        <dbReference type="EMBL" id="KAF2658547.1"/>
    </source>
</evidence>
<gene>
    <name evidence="2" type="ORF">K491DRAFT_756050</name>
</gene>
<name>A0A6A6TH43_9PLEO</name>
<evidence type="ECO:0000256" key="1">
    <source>
        <dbReference type="SAM" id="MobiDB-lite"/>
    </source>
</evidence>